<dbReference type="AlphaFoldDB" id="A0A5N5H0T3"/>
<keyword evidence="4" id="KW-0805">Transcription regulation</keyword>
<dbReference type="EMBL" id="SMOL01000231">
    <property type="protein sequence ID" value="KAB2621475.1"/>
    <property type="molecule type" value="Genomic_DNA"/>
</dbReference>
<keyword evidence="13" id="KW-0489">Methyltransferase</keyword>
<comment type="similarity">
    <text evidence="2">Belongs to the JARID1 histone demethylase family.</text>
</comment>
<reference evidence="13 14" key="3">
    <citation type="submission" date="2019-11" db="EMBL/GenBank/DDBJ databases">
        <title>A de novo genome assembly of a pear dwarfing rootstock.</title>
        <authorList>
            <person name="Wang F."/>
            <person name="Wang J."/>
            <person name="Li S."/>
            <person name="Zhang Y."/>
            <person name="Fang M."/>
            <person name="Ma L."/>
            <person name="Zhao Y."/>
            <person name="Jiang S."/>
        </authorList>
    </citation>
    <scope>NUCLEOTIDE SEQUENCE [LARGE SCALE GENOMIC DNA]</scope>
    <source>
        <strain evidence="13">S2</strain>
        <tissue evidence="13">Leaf</tissue>
    </source>
</reference>
<reference evidence="13 14" key="1">
    <citation type="submission" date="2019-09" db="EMBL/GenBank/DDBJ databases">
        <authorList>
            <person name="Ou C."/>
        </authorList>
    </citation>
    <scope>NUCLEOTIDE SEQUENCE [LARGE SCALE GENOMIC DNA]</scope>
    <source>
        <strain evidence="13">S2</strain>
        <tissue evidence="13">Leaf</tissue>
    </source>
</reference>
<comment type="caution">
    <text evidence="13">The sequence shown here is derived from an EMBL/GenBank/DDBJ whole genome shotgun (WGS) entry which is preliminary data.</text>
</comment>
<keyword evidence="13" id="KW-0808">Transferase</keyword>
<dbReference type="Pfam" id="PF08879">
    <property type="entry name" value="WRC"/>
    <property type="match status" value="1"/>
</dbReference>
<organism evidence="13 14">
    <name type="scientific">Pyrus ussuriensis x Pyrus communis</name>
    <dbReference type="NCBI Taxonomy" id="2448454"/>
    <lineage>
        <taxon>Eukaryota</taxon>
        <taxon>Viridiplantae</taxon>
        <taxon>Streptophyta</taxon>
        <taxon>Embryophyta</taxon>
        <taxon>Tracheophyta</taxon>
        <taxon>Spermatophyta</taxon>
        <taxon>Magnoliopsida</taxon>
        <taxon>eudicotyledons</taxon>
        <taxon>Gunneridae</taxon>
        <taxon>Pentapetalae</taxon>
        <taxon>rosids</taxon>
        <taxon>fabids</taxon>
        <taxon>Rosales</taxon>
        <taxon>Rosaceae</taxon>
        <taxon>Amygdaloideae</taxon>
        <taxon>Maleae</taxon>
        <taxon>Pyrus</taxon>
    </lineage>
</organism>
<name>A0A5N5H0T3_9ROSA</name>
<evidence type="ECO:0000256" key="4">
    <source>
        <dbReference type="ARBA" id="ARBA00023015"/>
    </source>
</evidence>
<comment type="subcellular location">
    <subcellularLocation>
        <location evidence="1">Nucleus</location>
    </subcellularLocation>
</comment>
<keyword evidence="14" id="KW-1185">Reference proteome</keyword>
<evidence type="ECO:0000313" key="13">
    <source>
        <dbReference type="EMBL" id="KAB2621475.1"/>
    </source>
</evidence>
<dbReference type="GO" id="GO:0000785">
    <property type="term" value="C:chromatin"/>
    <property type="evidence" value="ECO:0007669"/>
    <property type="project" value="TreeGrafter"/>
</dbReference>
<evidence type="ECO:0000256" key="1">
    <source>
        <dbReference type="ARBA" id="ARBA00004123"/>
    </source>
</evidence>
<sequence>MDQSRLTLGNGEDSVGIPDDLRCKRSDGKQWRCTAMSMPDKTVCEKHYIQAKKMAANSAMRANLKKAKRRSLGESDIFLESKSDDLDVPLASVKSHERKYMEKVSKNHFRYSLERPPVKGSSVCNPSKLMDEIDLEEYEENWRSNSNKSPPAAALDSSRNRPQKSFDVNAMTVLEDSDGSSESSEETGGQTCHQCRRNDRDTVIWCLKCDRRGYCDSCISTWYSDIPLEDIQRSCPACRGTCNCKMCLRRDNLVKVRIGEIPVLDKLKYLHCLLSSVLPIVKQIHQVQCFEVELEKKLRGTDIDLVRTKLNADEQMCCNFCRIPIIDYHWHCSRCAYDLCLNCCRDLREASMPGVKGEVVENQIGEDSREEETKLEQPKLSKVRLNLADKFSNWKANSDGSIPCPPKEYGGCGHSSLNLSRIFMMNWVAKLVKNAEEMVSGCRVNDAVSLEKTGLNDPRLSRYAHREDSDNFLYCTSSEDIKSDGIDNFKGHWLRGEPIIVKKVFDSSSISNWDPMVIWRGIRETADEKLKDENRRVKAINCFDWSEVDIELSQFMKGYSEGRINENGMPEMLKLRDWPSPSASEEFLLYQRPEFISKLPYLSIFTPSLVYLLVHACEVKLKGLQKTKIENTQKSFEESEVKESSGDLKMVMGQDTRPDLSLLGQNVENEYGARLASDEDESTADHGHETTPMIEEDTTNCEQSVKDGVDVSEKTHLGVLWDVFRRQDVPKLTEYLRIHWQEFGKLNETNIFVTSPFYDGTLFLNGDHKRKLKEEFGIEPWSFEQHLGQAVFIPAGCPFQVRNLQSTVQLGLDFLSPKSLGEAVRLADEIRCLPNDHEAKLQVLEVGKVPLYAASSAIKEIQKLVLDPKLGAELGFEDPNLTAAVSENLEK</sequence>
<accession>A0A5N5H0T3</accession>
<keyword evidence="7" id="KW-0862">Zinc</keyword>
<keyword evidence="3" id="KW-0479">Metal-binding</keyword>
<dbReference type="Pfam" id="PF10497">
    <property type="entry name" value="zf-4CXXC_R1"/>
    <property type="match status" value="1"/>
</dbReference>
<evidence type="ECO:0000313" key="14">
    <source>
        <dbReference type="Proteomes" id="UP000327157"/>
    </source>
</evidence>
<feature type="region of interest" description="Disordered" evidence="9">
    <location>
        <begin position="140"/>
        <end position="161"/>
    </location>
</feature>
<dbReference type="GO" id="GO:0008270">
    <property type="term" value="F:zinc ion binding"/>
    <property type="evidence" value="ECO:0007669"/>
    <property type="project" value="UniProtKB-KW"/>
</dbReference>
<dbReference type="PANTHER" id="PTHR12549:SF17">
    <property type="entry name" value="E3 UBIQUITIN-PROTEIN LIGASE JMJ24"/>
    <property type="match status" value="1"/>
</dbReference>
<protein>
    <submittedName>
        <fullName evidence="13">Lysine-specific demethylase JMJ25</fullName>
    </submittedName>
</protein>
<dbReference type="PROSITE" id="PS51184">
    <property type="entry name" value="JMJC"/>
    <property type="match status" value="1"/>
</dbReference>
<dbReference type="SMART" id="SM00558">
    <property type="entry name" value="JmjC"/>
    <property type="match status" value="1"/>
</dbReference>
<evidence type="ECO:0000256" key="5">
    <source>
        <dbReference type="ARBA" id="ARBA00023163"/>
    </source>
</evidence>
<reference evidence="14" key="2">
    <citation type="submission" date="2019-10" db="EMBL/GenBank/DDBJ databases">
        <title>A de novo genome assembly of a pear dwarfing rootstock.</title>
        <authorList>
            <person name="Wang F."/>
            <person name="Wang J."/>
            <person name="Li S."/>
            <person name="Zhang Y."/>
            <person name="Fang M."/>
            <person name="Ma L."/>
            <person name="Zhao Y."/>
            <person name="Jiang S."/>
        </authorList>
    </citation>
    <scope>NUCLEOTIDE SEQUENCE [LARGE SCALE GENOMIC DNA]</scope>
</reference>
<dbReference type="InterPro" id="IPR003347">
    <property type="entry name" value="JmjC_dom"/>
</dbReference>
<dbReference type="SUPFAM" id="SSF51197">
    <property type="entry name" value="Clavaminate synthase-like"/>
    <property type="match status" value="1"/>
</dbReference>
<dbReference type="PROSITE" id="PS51667">
    <property type="entry name" value="WRC"/>
    <property type="match status" value="1"/>
</dbReference>
<feature type="domain" description="WRC" evidence="12">
    <location>
        <begin position="17"/>
        <end position="61"/>
    </location>
</feature>
<evidence type="ECO:0000256" key="7">
    <source>
        <dbReference type="PROSITE-ProRule" id="PRU00175"/>
    </source>
</evidence>
<dbReference type="GO" id="GO:0031490">
    <property type="term" value="F:chromatin DNA binding"/>
    <property type="evidence" value="ECO:0007669"/>
    <property type="project" value="TreeGrafter"/>
</dbReference>
<evidence type="ECO:0000256" key="2">
    <source>
        <dbReference type="ARBA" id="ARBA00006801"/>
    </source>
</evidence>
<keyword evidence="6" id="KW-0539">Nucleus</keyword>
<feature type="domain" description="JmjC" evidence="11">
    <location>
        <begin position="581"/>
        <end position="831"/>
    </location>
</feature>
<dbReference type="GO" id="GO:0008168">
    <property type="term" value="F:methyltransferase activity"/>
    <property type="evidence" value="ECO:0007669"/>
    <property type="project" value="UniProtKB-KW"/>
</dbReference>
<dbReference type="GO" id="GO:0000118">
    <property type="term" value="C:histone deacetylase complex"/>
    <property type="evidence" value="ECO:0007669"/>
    <property type="project" value="TreeGrafter"/>
</dbReference>
<proteinExistence type="inferred from homology"/>
<dbReference type="OrthoDB" id="1667110at2759"/>
<keyword evidence="5" id="KW-0804">Transcription</keyword>
<gene>
    <name evidence="13" type="ORF">D8674_023657</name>
</gene>
<evidence type="ECO:0000256" key="6">
    <source>
        <dbReference type="ARBA" id="ARBA00023242"/>
    </source>
</evidence>
<comment type="caution">
    <text evidence="8">Lacks conserved residue(s) required for the propagation of feature annotation.</text>
</comment>
<evidence type="ECO:0000259" key="12">
    <source>
        <dbReference type="PROSITE" id="PS51667"/>
    </source>
</evidence>
<evidence type="ECO:0000256" key="8">
    <source>
        <dbReference type="PROSITE-ProRule" id="PRU01002"/>
    </source>
</evidence>
<dbReference type="PROSITE" id="PS50089">
    <property type="entry name" value="ZF_RING_2"/>
    <property type="match status" value="1"/>
</dbReference>
<dbReference type="Gene3D" id="2.60.120.650">
    <property type="entry name" value="Cupin"/>
    <property type="match status" value="1"/>
</dbReference>
<evidence type="ECO:0000259" key="11">
    <source>
        <dbReference type="PROSITE" id="PS51184"/>
    </source>
</evidence>
<dbReference type="GO" id="GO:0006357">
    <property type="term" value="P:regulation of transcription by RNA polymerase II"/>
    <property type="evidence" value="ECO:0007669"/>
    <property type="project" value="TreeGrafter"/>
</dbReference>
<dbReference type="InterPro" id="IPR014977">
    <property type="entry name" value="WRC_dom"/>
</dbReference>
<evidence type="ECO:0000256" key="9">
    <source>
        <dbReference type="SAM" id="MobiDB-lite"/>
    </source>
</evidence>
<dbReference type="InterPro" id="IPR001841">
    <property type="entry name" value="Znf_RING"/>
</dbReference>
<dbReference type="GO" id="GO:0032454">
    <property type="term" value="F:histone H3K9 demethylase activity"/>
    <property type="evidence" value="ECO:0007669"/>
    <property type="project" value="InterPro"/>
</dbReference>
<dbReference type="PANTHER" id="PTHR12549">
    <property type="entry name" value="JMJC DOMAIN-CONTAINING HISTONE DEMETHYLATION PROTEIN"/>
    <property type="match status" value="1"/>
</dbReference>
<dbReference type="GO" id="GO:0032259">
    <property type="term" value="P:methylation"/>
    <property type="evidence" value="ECO:0007669"/>
    <property type="project" value="UniProtKB-KW"/>
</dbReference>
<evidence type="ECO:0000256" key="3">
    <source>
        <dbReference type="ARBA" id="ARBA00022723"/>
    </source>
</evidence>
<evidence type="ECO:0000259" key="10">
    <source>
        <dbReference type="PROSITE" id="PS50089"/>
    </source>
</evidence>
<dbReference type="Proteomes" id="UP000327157">
    <property type="component" value="Chromosome 4"/>
</dbReference>
<keyword evidence="7" id="KW-0863">Zinc-finger</keyword>
<dbReference type="Pfam" id="PF02373">
    <property type="entry name" value="JmjC"/>
    <property type="match status" value="1"/>
</dbReference>
<feature type="domain" description="RING-type" evidence="10">
    <location>
        <begin position="192"/>
        <end position="239"/>
    </location>
</feature>
<dbReference type="GO" id="GO:0003712">
    <property type="term" value="F:transcription coregulator activity"/>
    <property type="evidence" value="ECO:0007669"/>
    <property type="project" value="TreeGrafter"/>
</dbReference>
<dbReference type="InterPro" id="IPR045109">
    <property type="entry name" value="LSDs-like"/>
</dbReference>
<dbReference type="InterPro" id="IPR018866">
    <property type="entry name" value="Znf-4CXXC_R1"/>
</dbReference>